<keyword evidence="3" id="KW-1185">Reference proteome</keyword>
<sequence length="223" mass="23531">MNPDLPPMMQGLLCVDDPFEVARQAAADGVDGGLVPWRALSDTAEAAIVLAPDMPLGRAMAALPAVMVGMQNALGSLGPSEVGIQFGWDGTLWVNDARCGGFRATASGRDPALAPDWLIIGWSLPLVPPPGLEGGTTPDHTTLYAEGVTLAPVDIVGAWGRHSMFWLGDLDDKQGRAALAREWQGLCKGLGEDSFVGVDENFGRLDKRGDQTVLTPLTSLLED</sequence>
<feature type="domain" description="BPL/LPL catalytic" evidence="1">
    <location>
        <begin position="5"/>
        <end position="184"/>
    </location>
</feature>
<gene>
    <name evidence="2" type="ORF">CUV01_08565</name>
</gene>
<dbReference type="AlphaFoldDB" id="A0A2K9ERM3"/>
<proteinExistence type="predicted"/>
<dbReference type="RefSeq" id="WP_101460106.1">
    <property type="nucleotide sequence ID" value="NZ_CP025408.1"/>
</dbReference>
<evidence type="ECO:0000313" key="2">
    <source>
        <dbReference type="EMBL" id="AUH33436.1"/>
    </source>
</evidence>
<reference evidence="2 3" key="1">
    <citation type="submission" date="2017-12" db="EMBL/GenBank/DDBJ databases">
        <authorList>
            <person name="Hurst M.R.H."/>
        </authorList>
    </citation>
    <scope>NUCLEOTIDE SEQUENCE [LARGE SCALE GENOMIC DNA]</scope>
    <source>
        <strain evidence="2 3">BM15</strain>
    </source>
</reference>
<protein>
    <recommendedName>
        <fullName evidence="1">BPL/LPL catalytic domain-containing protein</fullName>
    </recommendedName>
</protein>
<dbReference type="EMBL" id="CP025408">
    <property type="protein sequence ID" value="AUH33436.1"/>
    <property type="molecule type" value="Genomic_DNA"/>
</dbReference>
<dbReference type="Pfam" id="PF16917">
    <property type="entry name" value="BPL_LplA_LipB_2"/>
    <property type="match status" value="1"/>
</dbReference>
<dbReference type="OrthoDB" id="7657788at2"/>
<dbReference type="InterPro" id="IPR045864">
    <property type="entry name" value="aa-tRNA-synth_II/BPL/LPL"/>
</dbReference>
<accession>A0A2K9ERM3</accession>
<dbReference type="Gene3D" id="3.30.930.10">
    <property type="entry name" value="Bira Bifunctional Protein, Domain 2"/>
    <property type="match status" value="1"/>
</dbReference>
<dbReference type="Gene3D" id="2.30.30.100">
    <property type="match status" value="1"/>
</dbReference>
<dbReference type="Proteomes" id="UP000233742">
    <property type="component" value="Chromosome"/>
</dbReference>
<dbReference type="KEGG" id="paro:CUV01_08565"/>
<dbReference type="InterPro" id="IPR004143">
    <property type="entry name" value="BPL_LPL_catalytic"/>
</dbReference>
<evidence type="ECO:0000259" key="1">
    <source>
        <dbReference type="Pfam" id="PF16917"/>
    </source>
</evidence>
<name>A0A2K9ERM3_9RHOB</name>
<organism evidence="2 3">
    <name type="scientific">Paracoccus tegillarcae</name>
    <dbReference type="NCBI Taxonomy" id="1529068"/>
    <lineage>
        <taxon>Bacteria</taxon>
        <taxon>Pseudomonadati</taxon>
        <taxon>Pseudomonadota</taxon>
        <taxon>Alphaproteobacteria</taxon>
        <taxon>Rhodobacterales</taxon>
        <taxon>Paracoccaceae</taxon>
        <taxon>Paracoccus</taxon>
    </lineage>
</organism>
<evidence type="ECO:0000313" key="3">
    <source>
        <dbReference type="Proteomes" id="UP000233742"/>
    </source>
</evidence>